<evidence type="ECO:0000313" key="7">
    <source>
        <dbReference type="EMBL" id="TLE17221.1"/>
    </source>
</evidence>
<feature type="transmembrane region" description="Helical" evidence="6">
    <location>
        <begin position="118"/>
        <end position="136"/>
    </location>
</feature>
<feature type="transmembrane region" description="Helical" evidence="6">
    <location>
        <begin position="51"/>
        <end position="74"/>
    </location>
</feature>
<keyword evidence="3 6" id="KW-0812">Transmembrane</keyword>
<protein>
    <submittedName>
        <fullName evidence="7">Uncharacterized protein</fullName>
    </submittedName>
</protein>
<comment type="caution">
    <text evidence="7">The sequence shown here is derived from an EMBL/GenBank/DDBJ whole genome shotgun (WGS) entry which is preliminary data.</text>
</comment>
<reference evidence="7 8" key="1">
    <citation type="journal article" date="2014" name="Genome Announc.">
        <title>Draft genome sequences of eight enterohepatic helicobacter species isolated from both laboratory and wild rodents.</title>
        <authorList>
            <person name="Sheh A."/>
            <person name="Shen Z."/>
            <person name="Fox J.G."/>
        </authorList>
    </citation>
    <scope>NUCLEOTIDE SEQUENCE [LARGE SCALE GENOMIC DNA]</scope>
    <source>
        <strain evidence="7 8">MIT-03-7007</strain>
    </source>
</reference>
<dbReference type="GO" id="GO:0005886">
    <property type="term" value="C:plasma membrane"/>
    <property type="evidence" value="ECO:0007669"/>
    <property type="project" value="UniProtKB-SubCell"/>
</dbReference>
<evidence type="ECO:0000256" key="5">
    <source>
        <dbReference type="ARBA" id="ARBA00023136"/>
    </source>
</evidence>
<dbReference type="Pfam" id="PF01810">
    <property type="entry name" value="LysE"/>
    <property type="match status" value="1"/>
</dbReference>
<keyword evidence="5 6" id="KW-0472">Membrane</keyword>
<feature type="transmembrane region" description="Helical" evidence="6">
    <location>
        <begin position="12"/>
        <end position="30"/>
    </location>
</feature>
<evidence type="ECO:0000313" key="8">
    <source>
        <dbReference type="Proteomes" id="UP000029920"/>
    </source>
</evidence>
<dbReference type="AlphaFoldDB" id="A0A4U8UHI0"/>
<sequence>MYSLSFCPNTLGILKIPSALYIFYFAYKIAKSKPQDLESNSNNDSLGFFNAFFLQLINVKIILYVITIHISFVLPYYQSLFIQVLLCFILLSLGIVEWLLWVIASIGLKNFLVKHYKITNLTMAILLTLSAIEILIDQYN</sequence>
<dbReference type="InterPro" id="IPR001123">
    <property type="entry name" value="LeuE-type"/>
</dbReference>
<feature type="transmembrane region" description="Helical" evidence="6">
    <location>
        <begin position="80"/>
        <end position="106"/>
    </location>
</feature>
<dbReference type="EMBL" id="JRPC02000001">
    <property type="protein sequence ID" value="TLE17221.1"/>
    <property type="molecule type" value="Genomic_DNA"/>
</dbReference>
<dbReference type="GO" id="GO:0006865">
    <property type="term" value="P:amino acid transport"/>
    <property type="evidence" value="ECO:0007669"/>
    <property type="project" value="InterPro"/>
</dbReference>
<evidence type="ECO:0000256" key="3">
    <source>
        <dbReference type="ARBA" id="ARBA00022692"/>
    </source>
</evidence>
<dbReference type="Proteomes" id="UP000029920">
    <property type="component" value="Unassembled WGS sequence"/>
</dbReference>
<keyword evidence="2" id="KW-1003">Cell membrane</keyword>
<evidence type="ECO:0000256" key="6">
    <source>
        <dbReference type="SAM" id="Phobius"/>
    </source>
</evidence>
<evidence type="ECO:0000256" key="1">
    <source>
        <dbReference type="ARBA" id="ARBA00004651"/>
    </source>
</evidence>
<organism evidence="7 8">
    <name type="scientific">Helicobacter apodemus</name>
    <dbReference type="NCBI Taxonomy" id="135569"/>
    <lineage>
        <taxon>Bacteria</taxon>
        <taxon>Pseudomonadati</taxon>
        <taxon>Campylobacterota</taxon>
        <taxon>Epsilonproteobacteria</taxon>
        <taxon>Campylobacterales</taxon>
        <taxon>Helicobacteraceae</taxon>
        <taxon>Helicobacter</taxon>
    </lineage>
</organism>
<accession>A0A4U8UHI0</accession>
<keyword evidence="8" id="KW-1185">Reference proteome</keyword>
<evidence type="ECO:0000256" key="2">
    <source>
        <dbReference type="ARBA" id="ARBA00022475"/>
    </source>
</evidence>
<proteinExistence type="predicted"/>
<gene>
    <name evidence="7" type="ORF">LS72_000275</name>
</gene>
<name>A0A4U8UHI0_9HELI</name>
<keyword evidence="4 6" id="KW-1133">Transmembrane helix</keyword>
<evidence type="ECO:0000256" key="4">
    <source>
        <dbReference type="ARBA" id="ARBA00022989"/>
    </source>
</evidence>
<comment type="subcellular location">
    <subcellularLocation>
        <location evidence="1">Cell membrane</location>
        <topology evidence="1">Multi-pass membrane protein</topology>
    </subcellularLocation>
</comment>